<dbReference type="GO" id="GO:0030414">
    <property type="term" value="F:peptidase inhibitor activity"/>
    <property type="evidence" value="ECO:0007669"/>
    <property type="project" value="InterPro"/>
</dbReference>
<evidence type="ECO:0000313" key="5">
    <source>
        <dbReference type="Proteomes" id="UP001497623"/>
    </source>
</evidence>
<evidence type="ECO:0000256" key="2">
    <source>
        <dbReference type="SAM" id="SignalP"/>
    </source>
</evidence>
<evidence type="ECO:0000313" key="4">
    <source>
        <dbReference type="EMBL" id="CAL4109558.1"/>
    </source>
</evidence>
<comment type="caution">
    <text evidence="4">The sequence shown here is derived from an EMBL/GenBank/DDBJ whole genome shotgun (WGS) entry which is preliminary data.</text>
</comment>
<feature type="signal peptide" evidence="2">
    <location>
        <begin position="1"/>
        <end position="18"/>
    </location>
</feature>
<evidence type="ECO:0000259" key="3">
    <source>
        <dbReference type="Pfam" id="PF00095"/>
    </source>
</evidence>
<dbReference type="GO" id="GO:0005576">
    <property type="term" value="C:extracellular region"/>
    <property type="evidence" value="ECO:0007669"/>
    <property type="project" value="InterPro"/>
</dbReference>
<dbReference type="InterPro" id="IPR036645">
    <property type="entry name" value="Elafin-like_sf"/>
</dbReference>
<feature type="domain" description="WAP" evidence="3">
    <location>
        <begin position="38"/>
        <end position="77"/>
    </location>
</feature>
<dbReference type="InterPro" id="IPR008197">
    <property type="entry name" value="WAP_dom"/>
</dbReference>
<dbReference type="Proteomes" id="UP001497623">
    <property type="component" value="Unassembled WGS sequence"/>
</dbReference>
<dbReference type="SUPFAM" id="SSF57256">
    <property type="entry name" value="Elafin-like"/>
    <property type="match status" value="1"/>
</dbReference>
<feature type="compositionally biased region" description="Low complexity" evidence="1">
    <location>
        <begin position="101"/>
        <end position="120"/>
    </location>
</feature>
<reference evidence="4 5" key="1">
    <citation type="submission" date="2024-05" db="EMBL/GenBank/DDBJ databases">
        <authorList>
            <person name="Wallberg A."/>
        </authorList>
    </citation>
    <scope>NUCLEOTIDE SEQUENCE [LARGE SCALE GENOMIC DNA]</scope>
</reference>
<dbReference type="EMBL" id="CAXKWB010014060">
    <property type="protein sequence ID" value="CAL4109558.1"/>
    <property type="molecule type" value="Genomic_DNA"/>
</dbReference>
<evidence type="ECO:0000256" key="1">
    <source>
        <dbReference type="SAM" id="MobiDB-lite"/>
    </source>
</evidence>
<feature type="region of interest" description="Disordered" evidence="1">
    <location>
        <begin position="80"/>
        <end position="137"/>
    </location>
</feature>
<dbReference type="Pfam" id="PF00095">
    <property type="entry name" value="WAP"/>
    <property type="match status" value="1"/>
</dbReference>
<proteinExistence type="predicted"/>
<keyword evidence="5" id="KW-1185">Reference proteome</keyword>
<organism evidence="4 5">
    <name type="scientific">Meganyctiphanes norvegica</name>
    <name type="common">Northern krill</name>
    <name type="synonym">Thysanopoda norvegica</name>
    <dbReference type="NCBI Taxonomy" id="48144"/>
    <lineage>
        <taxon>Eukaryota</taxon>
        <taxon>Metazoa</taxon>
        <taxon>Ecdysozoa</taxon>
        <taxon>Arthropoda</taxon>
        <taxon>Crustacea</taxon>
        <taxon>Multicrustacea</taxon>
        <taxon>Malacostraca</taxon>
        <taxon>Eumalacostraca</taxon>
        <taxon>Eucarida</taxon>
        <taxon>Euphausiacea</taxon>
        <taxon>Euphausiidae</taxon>
        <taxon>Meganyctiphanes</taxon>
    </lineage>
</organism>
<sequence>MRGFTFVYMFAIMALAAGKPHKADNGHVGGISEHVHIGSCPADVCKVANASMSCANDGDCEGGFKCCTCEEADSCVPAVMSHTHGGSTHSHSDGGSKHSHSSGSANIVHSHGGSSHSHSGGSDKHEHQPSGEPTFYQ</sequence>
<protein>
    <recommendedName>
        <fullName evidence="3">WAP domain-containing protein</fullName>
    </recommendedName>
</protein>
<gene>
    <name evidence="4" type="ORF">MNOR_LOCUS19136</name>
</gene>
<accession>A0AAV2R3F5</accession>
<keyword evidence="2" id="KW-0732">Signal</keyword>
<dbReference type="Gene3D" id="4.10.75.10">
    <property type="entry name" value="Elafin-like"/>
    <property type="match status" value="1"/>
</dbReference>
<dbReference type="AlphaFoldDB" id="A0AAV2R3F5"/>
<name>A0AAV2R3F5_MEGNR</name>
<feature type="chain" id="PRO_5043472340" description="WAP domain-containing protein" evidence="2">
    <location>
        <begin position="19"/>
        <end position="137"/>
    </location>
</feature>